<keyword evidence="3" id="KW-1185">Reference proteome</keyword>
<reference evidence="2 3" key="1">
    <citation type="submission" date="2024-01" db="EMBL/GenBank/DDBJ databases">
        <title>Genome assemblies of Stephania.</title>
        <authorList>
            <person name="Yang L."/>
        </authorList>
    </citation>
    <scope>NUCLEOTIDE SEQUENCE [LARGE SCALE GENOMIC DNA]</scope>
    <source>
        <strain evidence="2">YNDBR</strain>
        <tissue evidence="2">Leaf</tissue>
    </source>
</reference>
<accession>A0AAP0K1S1</accession>
<organism evidence="2 3">
    <name type="scientific">Stephania yunnanensis</name>
    <dbReference type="NCBI Taxonomy" id="152371"/>
    <lineage>
        <taxon>Eukaryota</taxon>
        <taxon>Viridiplantae</taxon>
        <taxon>Streptophyta</taxon>
        <taxon>Embryophyta</taxon>
        <taxon>Tracheophyta</taxon>
        <taxon>Spermatophyta</taxon>
        <taxon>Magnoliopsida</taxon>
        <taxon>Ranunculales</taxon>
        <taxon>Menispermaceae</taxon>
        <taxon>Menispermoideae</taxon>
        <taxon>Cissampelideae</taxon>
        <taxon>Stephania</taxon>
    </lineage>
</organism>
<protein>
    <submittedName>
        <fullName evidence="2">Uncharacterized protein</fullName>
    </submittedName>
</protein>
<keyword evidence="1" id="KW-1133">Transmembrane helix</keyword>
<evidence type="ECO:0000256" key="1">
    <source>
        <dbReference type="SAM" id="Phobius"/>
    </source>
</evidence>
<dbReference type="AlphaFoldDB" id="A0AAP0K1S1"/>
<evidence type="ECO:0000313" key="3">
    <source>
        <dbReference type="Proteomes" id="UP001420932"/>
    </source>
</evidence>
<sequence>MEQGNLWWEKARKSVHGNRAGPYHFKSWTLVSADSKQILFAFGTIYMALFSNLILATREMLML</sequence>
<evidence type="ECO:0000313" key="2">
    <source>
        <dbReference type="EMBL" id="KAK9143538.1"/>
    </source>
</evidence>
<dbReference type="EMBL" id="JBBNAF010000005">
    <property type="protein sequence ID" value="KAK9143538.1"/>
    <property type="molecule type" value="Genomic_DNA"/>
</dbReference>
<proteinExistence type="predicted"/>
<comment type="caution">
    <text evidence="2">The sequence shown here is derived from an EMBL/GenBank/DDBJ whole genome shotgun (WGS) entry which is preliminary data.</text>
</comment>
<keyword evidence="1" id="KW-0472">Membrane</keyword>
<feature type="transmembrane region" description="Helical" evidence="1">
    <location>
        <begin position="38"/>
        <end position="57"/>
    </location>
</feature>
<gene>
    <name evidence="2" type="ORF">Syun_012938</name>
</gene>
<name>A0AAP0K1S1_9MAGN</name>
<keyword evidence="1" id="KW-0812">Transmembrane</keyword>
<dbReference type="Proteomes" id="UP001420932">
    <property type="component" value="Unassembled WGS sequence"/>
</dbReference>